<evidence type="ECO:0000256" key="2">
    <source>
        <dbReference type="ARBA" id="ARBA00007193"/>
    </source>
</evidence>
<dbReference type="PANTHER" id="PTHR11690">
    <property type="entry name" value="AMILORIDE-SENSITIVE SODIUM CHANNEL-RELATED"/>
    <property type="match status" value="1"/>
</dbReference>
<evidence type="ECO:0000256" key="12">
    <source>
        <dbReference type="RuleBase" id="RU000679"/>
    </source>
</evidence>
<feature type="transmembrane region" description="Helical" evidence="13">
    <location>
        <begin position="42"/>
        <end position="63"/>
    </location>
</feature>
<evidence type="ECO:0000256" key="13">
    <source>
        <dbReference type="SAM" id="Phobius"/>
    </source>
</evidence>
<reference evidence="14" key="1">
    <citation type="submission" date="2021-09" db="EMBL/GenBank/DDBJ databases">
        <authorList>
            <person name="Martin H S."/>
        </authorList>
    </citation>
    <scope>NUCLEOTIDE SEQUENCE</scope>
</reference>
<evidence type="ECO:0000256" key="6">
    <source>
        <dbReference type="ARBA" id="ARBA00022989"/>
    </source>
</evidence>
<keyword evidence="15" id="KW-1185">Reference proteome</keyword>
<comment type="caution">
    <text evidence="14">The sequence shown here is derived from an EMBL/GenBank/DDBJ whole genome shotgun (WGS) entry which is preliminary data.</text>
</comment>
<evidence type="ECO:0000256" key="8">
    <source>
        <dbReference type="ARBA" id="ARBA00023065"/>
    </source>
</evidence>
<comment type="similarity">
    <text evidence="2 12">Belongs to the amiloride-sensitive sodium channel (TC 1.A.6) family.</text>
</comment>
<keyword evidence="7" id="KW-0915">Sodium</keyword>
<dbReference type="Proteomes" id="UP000789524">
    <property type="component" value="Unassembled WGS sequence"/>
</dbReference>
<comment type="subcellular location">
    <subcellularLocation>
        <location evidence="1">Membrane</location>
        <topology evidence="1">Multi-pass membrane protein</topology>
    </subcellularLocation>
</comment>
<dbReference type="Gene3D" id="2.60.470.10">
    <property type="entry name" value="Acid-sensing ion channels like domains"/>
    <property type="match status" value="1"/>
</dbReference>
<dbReference type="Gene3D" id="1.10.287.770">
    <property type="entry name" value="YojJ-like"/>
    <property type="match status" value="1"/>
</dbReference>
<dbReference type="InterPro" id="IPR001873">
    <property type="entry name" value="ENaC"/>
</dbReference>
<evidence type="ECO:0000256" key="9">
    <source>
        <dbReference type="ARBA" id="ARBA00023136"/>
    </source>
</evidence>
<feature type="transmembrane region" description="Helical" evidence="13">
    <location>
        <begin position="419"/>
        <end position="439"/>
    </location>
</feature>
<evidence type="ECO:0000313" key="15">
    <source>
        <dbReference type="Proteomes" id="UP000789524"/>
    </source>
</evidence>
<keyword evidence="8 12" id="KW-0406">Ion transport</keyword>
<protein>
    <submittedName>
        <fullName evidence="14">(African queen) hypothetical protein</fullName>
    </submittedName>
</protein>
<dbReference type="AlphaFoldDB" id="A0A8J2QN34"/>
<dbReference type="OrthoDB" id="5874059at2759"/>
<evidence type="ECO:0000313" key="14">
    <source>
        <dbReference type="EMBL" id="CAG9561973.1"/>
    </source>
</evidence>
<keyword evidence="11 12" id="KW-0407">Ion channel</keyword>
<evidence type="ECO:0000256" key="10">
    <source>
        <dbReference type="ARBA" id="ARBA00023201"/>
    </source>
</evidence>
<organism evidence="14 15">
    <name type="scientific">Danaus chrysippus</name>
    <name type="common">African queen</name>
    <dbReference type="NCBI Taxonomy" id="151541"/>
    <lineage>
        <taxon>Eukaryota</taxon>
        <taxon>Metazoa</taxon>
        <taxon>Ecdysozoa</taxon>
        <taxon>Arthropoda</taxon>
        <taxon>Hexapoda</taxon>
        <taxon>Insecta</taxon>
        <taxon>Pterygota</taxon>
        <taxon>Neoptera</taxon>
        <taxon>Endopterygota</taxon>
        <taxon>Lepidoptera</taxon>
        <taxon>Glossata</taxon>
        <taxon>Ditrysia</taxon>
        <taxon>Papilionoidea</taxon>
        <taxon>Nymphalidae</taxon>
        <taxon>Danainae</taxon>
        <taxon>Danaini</taxon>
        <taxon>Danaina</taxon>
        <taxon>Danaus</taxon>
        <taxon>Anosia</taxon>
    </lineage>
</organism>
<evidence type="ECO:0000256" key="4">
    <source>
        <dbReference type="ARBA" id="ARBA00022461"/>
    </source>
</evidence>
<sequence>MYSKSKRYFEIWWQGIKSLPQKTSIHGFRFIADPKRHWIERLFWLIFVAMSWYGSILLIIAQYRAFQNSPISFVVETTYKDWNTQFPSIAVCEQDNSVRIGAVSDGLWGSDHDFNMEEVLKEIAFFKGVTYYVSEVCQGEDSAEECFKSNLTYYANLVRSDCNDVMANCSWNQKSFDCCRYFRPVETEIGPCFIINTIQGGEEVPILKMHSNRATGPGRIQFDVMLPVSVYVLNEEDVPSLSYLGSEIMNVGLETHYRRYITVKNIENDATARMITPEKRRCRYSDENNLQVYPYYSYSACTVQCRKDAQMRLCNCSNFFMPNTPEDEKCDLNGIICLNDKVNHLSVLRARWSNHPGLFCDCLPSCTEAELTIVKDFIKPTGLNYATVEIQLSVLPSERYRRNVVRGVLDLVVSTGGTGGLFLGVSILSVLELLYTLLLRPFFDIYSQRNEDPWHKKYGNRRIEDSKFKFKKNTNKLIMKKRLKQKM</sequence>
<evidence type="ECO:0000256" key="1">
    <source>
        <dbReference type="ARBA" id="ARBA00004141"/>
    </source>
</evidence>
<keyword evidence="5 12" id="KW-0812">Transmembrane</keyword>
<dbReference type="PANTHER" id="PTHR11690:SF175">
    <property type="entry name" value="PICKPOCKET 13-RELATED"/>
    <property type="match status" value="1"/>
</dbReference>
<keyword evidence="4 12" id="KW-0894">Sodium channel</keyword>
<accession>A0A8J2QN34</accession>
<evidence type="ECO:0000256" key="3">
    <source>
        <dbReference type="ARBA" id="ARBA00022448"/>
    </source>
</evidence>
<gene>
    <name evidence="14" type="ORF">DCHRY22_LOCUS3390</name>
</gene>
<evidence type="ECO:0000256" key="7">
    <source>
        <dbReference type="ARBA" id="ARBA00023053"/>
    </source>
</evidence>
<dbReference type="GO" id="GO:0005886">
    <property type="term" value="C:plasma membrane"/>
    <property type="evidence" value="ECO:0007669"/>
    <property type="project" value="TreeGrafter"/>
</dbReference>
<evidence type="ECO:0000256" key="5">
    <source>
        <dbReference type="ARBA" id="ARBA00022692"/>
    </source>
</evidence>
<dbReference type="Pfam" id="PF00858">
    <property type="entry name" value="ASC"/>
    <property type="match status" value="1"/>
</dbReference>
<keyword evidence="10 12" id="KW-0739">Sodium transport</keyword>
<evidence type="ECO:0000256" key="11">
    <source>
        <dbReference type="ARBA" id="ARBA00023303"/>
    </source>
</evidence>
<keyword evidence="9 13" id="KW-0472">Membrane</keyword>
<keyword evidence="3 12" id="KW-0813">Transport</keyword>
<proteinExistence type="inferred from homology"/>
<dbReference type="GO" id="GO:0015280">
    <property type="term" value="F:ligand-gated sodium channel activity"/>
    <property type="evidence" value="ECO:0007669"/>
    <property type="project" value="TreeGrafter"/>
</dbReference>
<dbReference type="EMBL" id="CAKASE010000047">
    <property type="protein sequence ID" value="CAG9561973.1"/>
    <property type="molecule type" value="Genomic_DNA"/>
</dbReference>
<name>A0A8J2QN34_9NEOP</name>
<keyword evidence="6 13" id="KW-1133">Transmembrane helix</keyword>